<feature type="transmembrane region" description="Helical" evidence="7">
    <location>
        <begin position="12"/>
        <end position="34"/>
    </location>
</feature>
<dbReference type="PANTHER" id="PTHR30477:SF0">
    <property type="entry name" value="METAL TRANSPORT SYSTEM MEMBRANE PROTEIN TM_0125-RELATED"/>
    <property type="match status" value="1"/>
</dbReference>
<keyword evidence="3 6" id="KW-0812">Transmembrane</keyword>
<evidence type="ECO:0000313" key="10">
    <source>
        <dbReference type="Proteomes" id="UP001220478"/>
    </source>
</evidence>
<dbReference type="InterPro" id="IPR048447">
    <property type="entry name" value="DUF1980_C"/>
</dbReference>
<name>A0ABY8C6R2_9FIRM</name>
<keyword evidence="10" id="KW-1185">Reference proteome</keyword>
<feature type="transmembrane region" description="Helical" evidence="7">
    <location>
        <begin position="65"/>
        <end position="82"/>
    </location>
</feature>
<dbReference type="Proteomes" id="UP001220478">
    <property type="component" value="Chromosome"/>
</dbReference>
<evidence type="ECO:0000256" key="6">
    <source>
        <dbReference type="RuleBase" id="RU003943"/>
    </source>
</evidence>
<comment type="subcellular location">
    <subcellularLocation>
        <location evidence="6">Cell membrane</location>
        <topology evidence="6">Multi-pass membrane protein</topology>
    </subcellularLocation>
    <subcellularLocation>
        <location evidence="1">Membrane</location>
        <topology evidence="1">Multi-pass membrane protein</topology>
    </subcellularLocation>
</comment>
<keyword evidence="6" id="KW-0813">Transport</keyword>
<dbReference type="SUPFAM" id="SSF81345">
    <property type="entry name" value="ABC transporter involved in vitamin B12 uptake, BtuC"/>
    <property type="match status" value="1"/>
</dbReference>
<dbReference type="Pfam" id="PF21537">
    <property type="entry name" value="DUF1980_C"/>
    <property type="match status" value="1"/>
</dbReference>
<reference evidence="9 10" key="1">
    <citation type="submission" date="2023-02" db="EMBL/GenBank/DDBJ databases">
        <title>Novel Oscillospiraceae bacterial genomes.</title>
        <authorList>
            <person name="Srinivasan S."/>
            <person name="Austin M.N."/>
            <person name="Fiedler T.L."/>
            <person name="Strenk S.M."/>
            <person name="Agnew K.J."/>
            <person name="Nagana Gowda G.A."/>
            <person name="Raftery D."/>
            <person name="Beamer M.A."/>
            <person name="Achilles S.L."/>
            <person name="Wiesenfeld H.C."/>
            <person name="Fredricks D.N."/>
            <person name="Hillier S.L."/>
        </authorList>
    </citation>
    <scope>NUCLEOTIDE SEQUENCE [LARGE SCALE GENOMIC DNA]</scope>
    <source>
        <strain evidence="9 10">CHIC02 1186E3-8</strain>
    </source>
</reference>
<evidence type="ECO:0000259" key="8">
    <source>
        <dbReference type="Pfam" id="PF21537"/>
    </source>
</evidence>
<evidence type="ECO:0000256" key="2">
    <source>
        <dbReference type="ARBA" id="ARBA00008034"/>
    </source>
</evidence>
<evidence type="ECO:0000256" key="1">
    <source>
        <dbReference type="ARBA" id="ARBA00004141"/>
    </source>
</evidence>
<dbReference type="InterPro" id="IPR001626">
    <property type="entry name" value="ABC_TroCD"/>
</dbReference>
<evidence type="ECO:0000256" key="4">
    <source>
        <dbReference type="ARBA" id="ARBA00022989"/>
    </source>
</evidence>
<feature type="transmembrane region" description="Helical" evidence="7">
    <location>
        <begin position="280"/>
        <end position="299"/>
    </location>
</feature>
<feature type="domain" description="DUF1980" evidence="8">
    <location>
        <begin position="348"/>
        <end position="453"/>
    </location>
</feature>
<dbReference type="Pfam" id="PF00950">
    <property type="entry name" value="ABC-3"/>
    <property type="match status" value="1"/>
</dbReference>
<feature type="transmembrane region" description="Helical" evidence="7">
    <location>
        <begin position="224"/>
        <end position="245"/>
    </location>
</feature>
<dbReference type="EMBL" id="CP118868">
    <property type="protein sequence ID" value="WEG35629.1"/>
    <property type="molecule type" value="Genomic_DNA"/>
</dbReference>
<gene>
    <name evidence="9" type="ORF">PYS61_00260</name>
</gene>
<feature type="transmembrane region" description="Helical" evidence="7">
    <location>
        <begin position="251"/>
        <end position="268"/>
    </location>
</feature>
<sequence length="475" mass="52175">MTEFLHVLQYDFVRRALLTGSLLVICAALLGNLLLSKKMAILSYTLSNIAFLGTAVAYVFNLPSFICSLPLVALSSFVLVQQPQAPTKKQPKDAILVLTANVALAAGICLIAYVSGMSLDICNFMFGSVLIVNGGEMLAIIFMCLIILFTFIHLHPYIFAWQLDSGFYRQTRLLPPTVNLIVTLLLSFLLAAGLKLLGTLLLSALLILPPLSANLITRSLRMSYCLSVLLALGSFAGGMAISYAFSLPSGAAIVTVQALIYLLLRGSLSLLHSRKRRHTALLVIVAGLLLNLSACAGSGRQNKVLTDYYAAEKKEQGAKIQANGEARGRRLGADSKNELRTEHLASGQAADGSEYLPIPEKQFVLLTNEIYANYKQYTDKTIAMEGIFVILEDKKANKPRYFVIRYGPGCCAYDGMPGFEVVFPADYEVDKLKENDWLYVEGKLKVSRENSIDYLYLELSKIETGRPYGLSRVIH</sequence>
<dbReference type="PANTHER" id="PTHR30477">
    <property type="entry name" value="ABC-TRANSPORTER METAL-BINDING PROTEIN"/>
    <property type="match status" value="1"/>
</dbReference>
<feature type="transmembrane region" description="Helical" evidence="7">
    <location>
        <begin position="173"/>
        <end position="194"/>
    </location>
</feature>
<evidence type="ECO:0000256" key="7">
    <source>
        <dbReference type="SAM" id="Phobius"/>
    </source>
</evidence>
<keyword evidence="5 7" id="KW-0472">Membrane</keyword>
<evidence type="ECO:0000256" key="5">
    <source>
        <dbReference type="ARBA" id="ARBA00023136"/>
    </source>
</evidence>
<organism evidence="9 10">
    <name type="scientific">Amygdalobacter indicium</name>
    <dbReference type="NCBI Taxonomy" id="3029272"/>
    <lineage>
        <taxon>Bacteria</taxon>
        <taxon>Bacillati</taxon>
        <taxon>Bacillota</taxon>
        <taxon>Clostridia</taxon>
        <taxon>Eubacteriales</taxon>
        <taxon>Oscillospiraceae</taxon>
        <taxon>Amygdalobacter</taxon>
    </lineage>
</organism>
<accession>A0ABY8C6R2</accession>
<feature type="transmembrane region" description="Helical" evidence="7">
    <location>
        <begin position="137"/>
        <end position="161"/>
    </location>
</feature>
<evidence type="ECO:0000313" key="9">
    <source>
        <dbReference type="EMBL" id="WEG35629.1"/>
    </source>
</evidence>
<dbReference type="InterPro" id="IPR037294">
    <property type="entry name" value="ABC_BtuC-like"/>
</dbReference>
<proteinExistence type="inferred from homology"/>
<feature type="transmembrane region" description="Helical" evidence="7">
    <location>
        <begin position="94"/>
        <end position="117"/>
    </location>
</feature>
<keyword evidence="4 7" id="KW-1133">Transmembrane helix</keyword>
<evidence type="ECO:0000256" key="3">
    <source>
        <dbReference type="ARBA" id="ARBA00022692"/>
    </source>
</evidence>
<dbReference type="RefSeq" id="WP_315571759.1">
    <property type="nucleotide sequence ID" value="NZ_CP118868.1"/>
</dbReference>
<protein>
    <submittedName>
        <fullName evidence="9">Metal ABC transporter permease</fullName>
    </submittedName>
</protein>
<comment type="similarity">
    <text evidence="2 6">Belongs to the ABC-3 integral membrane protein family.</text>
</comment>